<dbReference type="Proteomes" id="UP000187209">
    <property type="component" value="Unassembled WGS sequence"/>
</dbReference>
<accession>A0A1R2C3Y6</accession>
<organism evidence="1 2">
    <name type="scientific">Stentor coeruleus</name>
    <dbReference type="NCBI Taxonomy" id="5963"/>
    <lineage>
        <taxon>Eukaryota</taxon>
        <taxon>Sar</taxon>
        <taxon>Alveolata</taxon>
        <taxon>Ciliophora</taxon>
        <taxon>Postciliodesmatophora</taxon>
        <taxon>Heterotrichea</taxon>
        <taxon>Heterotrichida</taxon>
        <taxon>Stentoridae</taxon>
        <taxon>Stentor</taxon>
    </lineage>
</organism>
<keyword evidence="2" id="KW-1185">Reference proteome</keyword>
<gene>
    <name evidence="1" type="ORF">SteCoe_15372</name>
</gene>
<sequence length="72" mass="8386">MAIQESRLLEEKLNQKEGILQELNEIDRFEVLRDTSKTLFNLSVLLEEVTEEKYLQVQLMNDITSPKSKAFG</sequence>
<proteinExistence type="predicted"/>
<protein>
    <submittedName>
        <fullName evidence="1">Uncharacterized protein</fullName>
    </submittedName>
</protein>
<name>A0A1R2C3Y6_9CILI</name>
<evidence type="ECO:0000313" key="2">
    <source>
        <dbReference type="Proteomes" id="UP000187209"/>
    </source>
</evidence>
<dbReference type="AlphaFoldDB" id="A0A1R2C3Y6"/>
<reference evidence="1 2" key="1">
    <citation type="submission" date="2016-11" db="EMBL/GenBank/DDBJ databases">
        <title>The macronuclear genome of Stentor coeruleus: a giant cell with tiny introns.</title>
        <authorList>
            <person name="Slabodnick M."/>
            <person name="Ruby J.G."/>
            <person name="Reiff S.B."/>
            <person name="Swart E.C."/>
            <person name="Gosai S."/>
            <person name="Prabakaran S."/>
            <person name="Witkowska E."/>
            <person name="Larue G.E."/>
            <person name="Fisher S."/>
            <person name="Freeman R.M."/>
            <person name="Gunawardena J."/>
            <person name="Chu W."/>
            <person name="Stover N.A."/>
            <person name="Gregory B.D."/>
            <person name="Nowacki M."/>
            <person name="Derisi J."/>
            <person name="Roy S.W."/>
            <person name="Marshall W.F."/>
            <person name="Sood P."/>
        </authorList>
    </citation>
    <scope>NUCLEOTIDE SEQUENCE [LARGE SCALE GENOMIC DNA]</scope>
    <source>
        <strain evidence="1">WM001</strain>
    </source>
</reference>
<evidence type="ECO:0000313" key="1">
    <source>
        <dbReference type="EMBL" id="OMJ83645.1"/>
    </source>
</evidence>
<comment type="caution">
    <text evidence="1">The sequence shown here is derived from an EMBL/GenBank/DDBJ whole genome shotgun (WGS) entry which is preliminary data.</text>
</comment>
<dbReference type="EMBL" id="MPUH01000296">
    <property type="protein sequence ID" value="OMJ83645.1"/>
    <property type="molecule type" value="Genomic_DNA"/>
</dbReference>